<sequence length="304" mass="33823">MRHLKIAVISIGMLCTWLTQPLFAQQKSDSTHTQSYFKASLDYLSNAVYNGRKDSTVLPYITPTFGYYNKSGWYVSASAAYAAAANENRIDYFSFDAGYNFSINNFSGDVRANKTFYNAQSTAIKSDIKGGFGTDLSYDFNFLQLGASADVIFDNKTDVAFNTNIAHAFNWGPDKQQWSLTPTLAANFSSLHFYEGYTNRRVGKAIKKNNPNVVSVKATTVVPNPGVTLLDYEASMPLTYDAKKWGFAITPTYAIPVNKIETTTTATYTLKNRSTITTTNNTTPASEKNLSNTFYLECSVYLKF</sequence>
<keyword evidence="3" id="KW-1185">Reference proteome</keyword>
<dbReference type="AlphaFoldDB" id="A0A2W7RQA2"/>
<reference evidence="2 3" key="1">
    <citation type="submission" date="2018-06" db="EMBL/GenBank/DDBJ databases">
        <title>Genomic Encyclopedia of Archaeal and Bacterial Type Strains, Phase II (KMG-II): from individual species to whole genera.</title>
        <authorList>
            <person name="Goeker M."/>
        </authorList>
    </citation>
    <scope>NUCLEOTIDE SEQUENCE [LARGE SCALE GENOMIC DNA]</scope>
    <source>
        <strain evidence="2 3">DSM 23241</strain>
    </source>
</reference>
<evidence type="ECO:0008006" key="4">
    <source>
        <dbReference type="Google" id="ProtNLM"/>
    </source>
</evidence>
<comment type="caution">
    <text evidence="2">The sequence shown here is derived from an EMBL/GenBank/DDBJ whole genome shotgun (WGS) entry which is preliminary data.</text>
</comment>
<feature type="chain" id="PRO_5016143099" description="OmpL-like beta-barrel porin-2" evidence="1">
    <location>
        <begin position="25"/>
        <end position="304"/>
    </location>
</feature>
<organism evidence="2 3">
    <name type="scientific">Hydrotalea sandarakina</name>
    <dbReference type="NCBI Taxonomy" id="1004304"/>
    <lineage>
        <taxon>Bacteria</taxon>
        <taxon>Pseudomonadati</taxon>
        <taxon>Bacteroidota</taxon>
        <taxon>Chitinophagia</taxon>
        <taxon>Chitinophagales</taxon>
        <taxon>Chitinophagaceae</taxon>
        <taxon>Hydrotalea</taxon>
    </lineage>
</organism>
<dbReference type="OrthoDB" id="871919at2"/>
<keyword evidence="1" id="KW-0732">Signal</keyword>
<dbReference type="RefSeq" id="WP_111295100.1">
    <property type="nucleotide sequence ID" value="NZ_QKZV01000004.1"/>
</dbReference>
<name>A0A2W7RQA2_9BACT</name>
<dbReference type="EMBL" id="QKZV01000004">
    <property type="protein sequence ID" value="PZX62948.1"/>
    <property type="molecule type" value="Genomic_DNA"/>
</dbReference>
<accession>A0A2W7RQA2</accession>
<gene>
    <name evidence="2" type="ORF">LX80_01643</name>
</gene>
<feature type="signal peptide" evidence="1">
    <location>
        <begin position="1"/>
        <end position="24"/>
    </location>
</feature>
<protein>
    <recommendedName>
        <fullName evidence="4">OmpL-like beta-barrel porin-2</fullName>
    </recommendedName>
</protein>
<dbReference type="Proteomes" id="UP000249720">
    <property type="component" value="Unassembled WGS sequence"/>
</dbReference>
<proteinExistence type="predicted"/>
<evidence type="ECO:0000313" key="3">
    <source>
        <dbReference type="Proteomes" id="UP000249720"/>
    </source>
</evidence>
<evidence type="ECO:0000313" key="2">
    <source>
        <dbReference type="EMBL" id="PZX62948.1"/>
    </source>
</evidence>
<evidence type="ECO:0000256" key="1">
    <source>
        <dbReference type="SAM" id="SignalP"/>
    </source>
</evidence>